<keyword evidence="4 6" id="KW-1133">Transmembrane helix</keyword>
<comment type="caution">
    <text evidence="8">The sequence shown here is derived from an EMBL/GenBank/DDBJ whole genome shotgun (WGS) entry which is preliminary data.</text>
</comment>
<protein>
    <submittedName>
        <fullName evidence="8">ComEC/Rec2 family competence protein</fullName>
    </submittedName>
</protein>
<feature type="domain" description="ComEC/Rec2-related protein" evidence="7">
    <location>
        <begin position="332"/>
        <end position="595"/>
    </location>
</feature>
<feature type="transmembrane region" description="Helical" evidence="6">
    <location>
        <begin position="618"/>
        <end position="643"/>
    </location>
</feature>
<dbReference type="Pfam" id="PF03772">
    <property type="entry name" value="Competence"/>
    <property type="match status" value="1"/>
</dbReference>
<proteinExistence type="predicted"/>
<name>A0A931CUS2_9MICC</name>
<evidence type="ECO:0000256" key="3">
    <source>
        <dbReference type="ARBA" id="ARBA00022692"/>
    </source>
</evidence>
<evidence type="ECO:0000313" key="8">
    <source>
        <dbReference type="EMBL" id="MBG0740243.1"/>
    </source>
</evidence>
<dbReference type="PANTHER" id="PTHR30619:SF7">
    <property type="entry name" value="BETA-LACTAMASE DOMAIN PROTEIN"/>
    <property type="match status" value="1"/>
</dbReference>
<dbReference type="EMBL" id="JADNYM010000015">
    <property type="protein sequence ID" value="MBG0740243.1"/>
    <property type="molecule type" value="Genomic_DNA"/>
</dbReference>
<dbReference type="Proteomes" id="UP000655366">
    <property type="component" value="Unassembled WGS sequence"/>
</dbReference>
<keyword evidence="9" id="KW-1185">Reference proteome</keyword>
<evidence type="ECO:0000256" key="5">
    <source>
        <dbReference type="ARBA" id="ARBA00023136"/>
    </source>
</evidence>
<dbReference type="PANTHER" id="PTHR30619">
    <property type="entry name" value="DNA INTERNALIZATION/COMPETENCE PROTEIN COMEC/REC2"/>
    <property type="match status" value="1"/>
</dbReference>
<evidence type="ECO:0000256" key="1">
    <source>
        <dbReference type="ARBA" id="ARBA00004651"/>
    </source>
</evidence>
<feature type="transmembrane region" description="Helical" evidence="6">
    <location>
        <begin position="576"/>
        <end position="598"/>
    </location>
</feature>
<evidence type="ECO:0000256" key="2">
    <source>
        <dbReference type="ARBA" id="ARBA00022475"/>
    </source>
</evidence>
<feature type="transmembrane region" description="Helical" evidence="6">
    <location>
        <begin position="544"/>
        <end position="564"/>
    </location>
</feature>
<gene>
    <name evidence="8" type="ORF">IV500_12715</name>
</gene>
<feature type="transmembrane region" description="Helical" evidence="6">
    <location>
        <begin position="380"/>
        <end position="399"/>
    </location>
</feature>
<feature type="transmembrane region" description="Helical" evidence="6">
    <location>
        <begin position="515"/>
        <end position="537"/>
    </location>
</feature>
<keyword evidence="5 6" id="KW-0472">Membrane</keyword>
<feature type="transmembrane region" description="Helical" evidence="6">
    <location>
        <begin position="353"/>
        <end position="374"/>
    </location>
</feature>
<keyword evidence="2" id="KW-1003">Cell membrane</keyword>
<feature type="transmembrane region" description="Helical" evidence="6">
    <location>
        <begin position="117"/>
        <end position="134"/>
    </location>
</feature>
<reference evidence="8 9" key="1">
    <citation type="submission" date="2020-11" db="EMBL/GenBank/DDBJ databases">
        <title>Arthrobacter antarcticus sp. nov., isolated from Antarctic Soil.</title>
        <authorList>
            <person name="Li J."/>
        </authorList>
    </citation>
    <scope>NUCLEOTIDE SEQUENCE [LARGE SCALE GENOMIC DNA]</scope>
    <source>
        <strain evidence="8 9">Z1-20</strain>
    </source>
</reference>
<accession>A0A931CUS2</accession>
<comment type="subcellular location">
    <subcellularLocation>
        <location evidence="1">Cell membrane</location>
        <topology evidence="1">Multi-pass membrane protein</topology>
    </subcellularLocation>
</comment>
<dbReference type="NCBIfam" id="TIGR00360">
    <property type="entry name" value="ComEC_N-term"/>
    <property type="match status" value="1"/>
</dbReference>
<feature type="transmembrane region" description="Helical" evidence="6">
    <location>
        <begin position="445"/>
        <end position="465"/>
    </location>
</feature>
<sequence length="648" mass="67811">MDGGSGLGDGGGPHGQRWERYLRAAVRQGDRPAVSSAGWTDLSRRQRRRGIVADFIRQVAVKTHTREHSGFGTAFEDTTDHGDEDVRRRIDMRTVPAAMLSWLAALVGTALPGRVAMLAGLLCGVLAVLTWVSVSRRRTSPCRPATDRGPHPRSITNSLRASVRPLVPAAVLAIVCGSGILLTAGAQTGMKTQGPIEQAIAASRTVTAVLLIRSDPRAVKGAGGRLMITALLTEATADGRKFQAAAPVLVVADSQWVDVCDGQYIAAAGTLRATDPGTDAVAYFSAKTAPRLVTAETAWSRWPKELRTRWRDVVQSQWGRIWPDAAGLLPGMITGDRSAQPAEMDAAMKRVGLTHLTAVSGANCTLILGGLIYLARCARFPRWLAALLAVGGLGAFVTVVGPDPSVLRAALMGLIGILAMLSGRPKRSSALLAVSVVCLLTADPWLAVDFAFILSVLATLGLVLVGQQCSRWLQTWLPLWLAQAVAIPLTAQLFCAPVIVLLQPQLMTYSLPANMAAAPVIALVTAAGTLGLAMVTLAPWAASVLVFLSGTGAAWVGVVAKFFSGLPGAAVPWPEGAAGVSSMGALSIATVAVLWIGVHHRRFRAGAARVRKRLPPRWQPLAGLPGAVALAAGSGAALGWMLASSGAV</sequence>
<feature type="transmembrane region" description="Helical" evidence="6">
    <location>
        <begin position="477"/>
        <end position="503"/>
    </location>
</feature>
<keyword evidence="3 6" id="KW-0812">Transmembrane</keyword>
<dbReference type="InterPro" id="IPR052159">
    <property type="entry name" value="Competence_DNA_uptake"/>
</dbReference>
<dbReference type="GO" id="GO:0005886">
    <property type="term" value="C:plasma membrane"/>
    <property type="evidence" value="ECO:0007669"/>
    <property type="project" value="UniProtKB-SubCell"/>
</dbReference>
<evidence type="ECO:0000313" key="9">
    <source>
        <dbReference type="Proteomes" id="UP000655366"/>
    </source>
</evidence>
<dbReference type="AlphaFoldDB" id="A0A931CUS2"/>
<organism evidence="8 9">
    <name type="scientific">Arthrobacter terrae</name>
    <dbReference type="NCBI Taxonomy" id="2935737"/>
    <lineage>
        <taxon>Bacteria</taxon>
        <taxon>Bacillati</taxon>
        <taxon>Actinomycetota</taxon>
        <taxon>Actinomycetes</taxon>
        <taxon>Micrococcales</taxon>
        <taxon>Micrococcaceae</taxon>
        <taxon>Arthrobacter</taxon>
    </lineage>
</organism>
<dbReference type="RefSeq" id="WP_196397182.1">
    <property type="nucleotide sequence ID" value="NZ_JADNYM010000015.1"/>
</dbReference>
<evidence type="ECO:0000256" key="6">
    <source>
        <dbReference type="SAM" id="Phobius"/>
    </source>
</evidence>
<evidence type="ECO:0000259" key="7">
    <source>
        <dbReference type="Pfam" id="PF03772"/>
    </source>
</evidence>
<dbReference type="InterPro" id="IPR004477">
    <property type="entry name" value="ComEC_N"/>
</dbReference>
<evidence type="ECO:0000256" key="4">
    <source>
        <dbReference type="ARBA" id="ARBA00022989"/>
    </source>
</evidence>